<dbReference type="InterPro" id="IPR015793">
    <property type="entry name" value="Pyrv_Knase_brl"/>
</dbReference>
<keyword evidence="7" id="KW-0418">Kinase</keyword>
<evidence type="ECO:0000256" key="5">
    <source>
        <dbReference type="ARBA" id="ARBA00022723"/>
    </source>
</evidence>
<keyword evidence="9" id="KW-0460">Magnesium</keyword>
<dbReference type="PANTHER" id="PTHR11817">
    <property type="entry name" value="PYRUVATE KINASE"/>
    <property type="match status" value="1"/>
</dbReference>
<evidence type="ECO:0000256" key="9">
    <source>
        <dbReference type="ARBA" id="ARBA00022842"/>
    </source>
</evidence>
<dbReference type="Pfam" id="PF00224">
    <property type="entry name" value="PK"/>
    <property type="match status" value="1"/>
</dbReference>
<keyword evidence="6" id="KW-0547">Nucleotide-binding</keyword>
<dbReference type="SUPFAM" id="SSF51621">
    <property type="entry name" value="Phosphoenolpyruvate/pyruvate domain"/>
    <property type="match status" value="1"/>
</dbReference>
<evidence type="ECO:0000313" key="13">
    <source>
        <dbReference type="EMBL" id="SVE56252.1"/>
    </source>
</evidence>
<evidence type="ECO:0000256" key="8">
    <source>
        <dbReference type="ARBA" id="ARBA00022840"/>
    </source>
</evidence>
<dbReference type="Gene3D" id="3.20.20.60">
    <property type="entry name" value="Phosphoenolpyruvate-binding domains"/>
    <property type="match status" value="1"/>
</dbReference>
<evidence type="ECO:0000256" key="2">
    <source>
        <dbReference type="ARBA" id="ARBA00008663"/>
    </source>
</evidence>
<gene>
    <name evidence="13" type="ORF">METZ01_LOCUS509106</name>
</gene>
<comment type="similarity">
    <text evidence="2">Belongs to the pyruvate kinase family.</text>
</comment>
<protein>
    <recommendedName>
        <fullName evidence="3">pyruvate kinase</fullName>
        <ecNumber evidence="3">2.7.1.40</ecNumber>
    </recommendedName>
</protein>
<feature type="domain" description="Pyruvate kinase barrel" evidence="12">
    <location>
        <begin position="1"/>
        <end position="94"/>
    </location>
</feature>
<organism evidence="13">
    <name type="scientific">marine metagenome</name>
    <dbReference type="NCBI Taxonomy" id="408172"/>
    <lineage>
        <taxon>unclassified sequences</taxon>
        <taxon>metagenomes</taxon>
        <taxon>ecological metagenomes</taxon>
    </lineage>
</organism>
<evidence type="ECO:0000259" key="12">
    <source>
        <dbReference type="Pfam" id="PF00224"/>
    </source>
</evidence>
<dbReference type="InterPro" id="IPR001697">
    <property type="entry name" value="Pyr_Knase"/>
</dbReference>
<dbReference type="Gene3D" id="2.40.33.10">
    <property type="entry name" value="PK beta-barrel domain-like"/>
    <property type="match status" value="1"/>
</dbReference>
<dbReference type="InterPro" id="IPR015806">
    <property type="entry name" value="Pyrv_Knase_insert_dom_sf"/>
</dbReference>
<dbReference type="GO" id="GO:0000287">
    <property type="term" value="F:magnesium ion binding"/>
    <property type="evidence" value="ECO:0007669"/>
    <property type="project" value="InterPro"/>
</dbReference>
<name>A0A383EH99_9ZZZZ</name>
<comment type="pathway">
    <text evidence="1">Carbohydrate degradation; glycolysis; pyruvate from D-glyceraldehyde 3-phosphate: step 5/5.</text>
</comment>
<accession>A0A383EH99</accession>
<dbReference type="UniPathway" id="UPA00109">
    <property type="reaction ID" value="UER00188"/>
</dbReference>
<dbReference type="AlphaFoldDB" id="A0A383EH99"/>
<reference evidence="13" key="1">
    <citation type="submission" date="2018-05" db="EMBL/GenBank/DDBJ databases">
        <authorList>
            <person name="Lanie J.A."/>
            <person name="Ng W.-L."/>
            <person name="Kazmierczak K.M."/>
            <person name="Andrzejewski T.M."/>
            <person name="Davidsen T.M."/>
            <person name="Wayne K.J."/>
            <person name="Tettelin H."/>
            <person name="Glass J.I."/>
            <person name="Rusch D."/>
            <person name="Podicherti R."/>
            <person name="Tsui H.-C.T."/>
            <person name="Winkler M.E."/>
        </authorList>
    </citation>
    <scope>NUCLEOTIDE SEQUENCE</scope>
</reference>
<keyword evidence="11" id="KW-0670">Pyruvate</keyword>
<feature type="non-terminal residue" evidence="13">
    <location>
        <position position="113"/>
    </location>
</feature>
<keyword evidence="4" id="KW-0808">Transferase</keyword>
<proteinExistence type="inferred from homology"/>
<keyword evidence="10" id="KW-0324">Glycolysis</keyword>
<dbReference type="EC" id="2.7.1.40" evidence="3"/>
<dbReference type="GO" id="GO:0016301">
    <property type="term" value="F:kinase activity"/>
    <property type="evidence" value="ECO:0007669"/>
    <property type="project" value="UniProtKB-KW"/>
</dbReference>
<dbReference type="GO" id="GO:0030955">
    <property type="term" value="F:potassium ion binding"/>
    <property type="evidence" value="ECO:0007669"/>
    <property type="project" value="InterPro"/>
</dbReference>
<evidence type="ECO:0000256" key="1">
    <source>
        <dbReference type="ARBA" id="ARBA00004997"/>
    </source>
</evidence>
<dbReference type="EMBL" id="UINC01225972">
    <property type="protein sequence ID" value="SVE56252.1"/>
    <property type="molecule type" value="Genomic_DNA"/>
</dbReference>
<dbReference type="GO" id="GO:0005524">
    <property type="term" value="F:ATP binding"/>
    <property type="evidence" value="ECO:0007669"/>
    <property type="project" value="UniProtKB-KW"/>
</dbReference>
<keyword evidence="8" id="KW-0067">ATP-binding</keyword>
<evidence type="ECO:0000256" key="11">
    <source>
        <dbReference type="ARBA" id="ARBA00023317"/>
    </source>
</evidence>
<dbReference type="InterPro" id="IPR040442">
    <property type="entry name" value="Pyrv_kinase-like_dom_sf"/>
</dbReference>
<evidence type="ECO:0000256" key="10">
    <source>
        <dbReference type="ARBA" id="ARBA00023152"/>
    </source>
</evidence>
<evidence type="ECO:0000256" key="3">
    <source>
        <dbReference type="ARBA" id="ARBA00012142"/>
    </source>
</evidence>
<keyword evidence="5" id="KW-0479">Metal-binding</keyword>
<dbReference type="InterPro" id="IPR015813">
    <property type="entry name" value="Pyrv/PenolPyrv_kinase-like_dom"/>
</dbReference>
<evidence type="ECO:0000256" key="6">
    <source>
        <dbReference type="ARBA" id="ARBA00022741"/>
    </source>
</evidence>
<sequence>MKKTKIIATLGPVTFAKDKIRQLMKAGMNVVRINMSHEIEPGLLEDVVNWIRDEGKSLDKSAAILFDLCGPKIRVGNLQGAKSIEIQEGNKYSIGYKGCDIPLNVPLSFLTKS</sequence>
<evidence type="ECO:0000256" key="7">
    <source>
        <dbReference type="ARBA" id="ARBA00022777"/>
    </source>
</evidence>
<dbReference type="GO" id="GO:0004743">
    <property type="term" value="F:pyruvate kinase activity"/>
    <property type="evidence" value="ECO:0007669"/>
    <property type="project" value="UniProtKB-EC"/>
</dbReference>
<evidence type="ECO:0000256" key="4">
    <source>
        <dbReference type="ARBA" id="ARBA00022679"/>
    </source>
</evidence>